<evidence type="ECO:0000313" key="3">
    <source>
        <dbReference type="Proteomes" id="UP000494106"/>
    </source>
</evidence>
<dbReference type="EMBL" id="CADEBC010000479">
    <property type="protein sequence ID" value="CAB3233907.1"/>
    <property type="molecule type" value="Genomic_DNA"/>
</dbReference>
<organism evidence="2 3">
    <name type="scientific">Arctia plantaginis</name>
    <name type="common">Wood tiger moth</name>
    <name type="synonym">Phalaena plantaginis</name>
    <dbReference type="NCBI Taxonomy" id="874455"/>
    <lineage>
        <taxon>Eukaryota</taxon>
        <taxon>Metazoa</taxon>
        <taxon>Ecdysozoa</taxon>
        <taxon>Arthropoda</taxon>
        <taxon>Hexapoda</taxon>
        <taxon>Insecta</taxon>
        <taxon>Pterygota</taxon>
        <taxon>Neoptera</taxon>
        <taxon>Endopterygota</taxon>
        <taxon>Lepidoptera</taxon>
        <taxon>Glossata</taxon>
        <taxon>Ditrysia</taxon>
        <taxon>Noctuoidea</taxon>
        <taxon>Erebidae</taxon>
        <taxon>Arctiinae</taxon>
        <taxon>Arctia</taxon>
    </lineage>
</organism>
<sequence length="212" mass="24554">MQTVVSNYTPHQDDNTLIDPQHFTNEHFYDDRLTPNEKVNVDEDKEDLIIDESREDVDLNVDGIDTRDEGINTNEEKREDIFELSWHPHVYGKPPKKPTPHSIDYILGNIDKSEKKSTVSQLMNVKINFDVKKSFGYQEKSIQVTESDRNLINVHKNKLQEQLLQKGVRTSDSDEKVYHKCEEPLNLSVPKSKDSPGWIDEERMVKGESSNS</sequence>
<evidence type="ECO:0000256" key="1">
    <source>
        <dbReference type="SAM" id="MobiDB-lite"/>
    </source>
</evidence>
<name>A0A8S0ZLH8_ARCPL</name>
<dbReference type="AlphaFoldDB" id="A0A8S0ZLH8"/>
<dbReference type="Proteomes" id="UP000494106">
    <property type="component" value="Unassembled WGS sequence"/>
</dbReference>
<evidence type="ECO:0000313" key="2">
    <source>
        <dbReference type="EMBL" id="CAB3233907.1"/>
    </source>
</evidence>
<comment type="caution">
    <text evidence="2">The sequence shown here is derived from an EMBL/GenBank/DDBJ whole genome shotgun (WGS) entry which is preliminary data.</text>
</comment>
<proteinExistence type="predicted"/>
<reference evidence="2 3" key="1">
    <citation type="submission" date="2020-04" db="EMBL/GenBank/DDBJ databases">
        <authorList>
            <person name="Wallbank WR R."/>
            <person name="Pardo Diaz C."/>
            <person name="Kozak K."/>
            <person name="Martin S."/>
            <person name="Jiggins C."/>
            <person name="Moest M."/>
            <person name="Warren A I."/>
            <person name="Byers J.R.P. K."/>
            <person name="Montejo-Kovacevich G."/>
            <person name="Yen C E."/>
        </authorList>
    </citation>
    <scope>NUCLEOTIDE SEQUENCE [LARGE SCALE GENOMIC DNA]</scope>
</reference>
<gene>
    <name evidence="2" type="ORF">APLA_LOCUS5480</name>
</gene>
<protein>
    <submittedName>
        <fullName evidence="2">Uncharacterized protein</fullName>
    </submittedName>
</protein>
<keyword evidence="3" id="KW-1185">Reference proteome</keyword>
<feature type="region of interest" description="Disordered" evidence="1">
    <location>
        <begin position="186"/>
        <end position="212"/>
    </location>
</feature>
<accession>A0A8S0ZLH8</accession>
<dbReference type="OrthoDB" id="6159439at2759"/>